<keyword evidence="3" id="KW-1185">Reference proteome</keyword>
<reference evidence="2" key="2">
    <citation type="submission" date="2020-09" db="EMBL/GenBank/DDBJ databases">
        <authorList>
            <person name="Sun Q."/>
            <person name="Kim S."/>
        </authorList>
    </citation>
    <scope>NUCLEOTIDE SEQUENCE</scope>
    <source>
        <strain evidence="2">KCTC 12719</strain>
    </source>
</reference>
<dbReference type="PANTHER" id="PTHR33795:SF1">
    <property type="entry name" value="INSERTION ELEMENT IS150 PROTEIN INSJ"/>
    <property type="match status" value="1"/>
</dbReference>
<dbReference type="GO" id="GO:0043565">
    <property type="term" value="F:sequence-specific DNA binding"/>
    <property type="evidence" value="ECO:0007669"/>
    <property type="project" value="InterPro"/>
</dbReference>
<dbReference type="EMBL" id="BMXB01000004">
    <property type="protein sequence ID" value="GHA34956.1"/>
    <property type="molecule type" value="Genomic_DNA"/>
</dbReference>
<dbReference type="Pfam" id="PF01527">
    <property type="entry name" value="HTH_Tnp_1"/>
    <property type="match status" value="1"/>
</dbReference>
<dbReference type="Proteomes" id="UP000610456">
    <property type="component" value="Unassembled WGS sequence"/>
</dbReference>
<proteinExistence type="predicted"/>
<evidence type="ECO:0008006" key="4">
    <source>
        <dbReference type="Google" id="ProtNLM"/>
    </source>
</evidence>
<name>A0A918SCM8_9FLAO</name>
<protein>
    <recommendedName>
        <fullName evidence="4">Transposase</fullName>
    </recommendedName>
</protein>
<dbReference type="RefSeq" id="WP_189604165.1">
    <property type="nucleotide sequence ID" value="NZ_BMXB01000004.1"/>
</dbReference>
<dbReference type="SUPFAM" id="SSF48295">
    <property type="entry name" value="TrpR-like"/>
    <property type="match status" value="2"/>
</dbReference>
<dbReference type="InterPro" id="IPR010921">
    <property type="entry name" value="Trp_repressor/repl_initiator"/>
</dbReference>
<dbReference type="GO" id="GO:0004803">
    <property type="term" value="F:transposase activity"/>
    <property type="evidence" value="ECO:0007669"/>
    <property type="project" value="InterPro"/>
</dbReference>
<dbReference type="InterPro" id="IPR052057">
    <property type="entry name" value="IS150/IS1296_orfA-like"/>
</dbReference>
<dbReference type="PANTHER" id="PTHR33795">
    <property type="entry name" value="INSERTION ELEMENT IS150 PROTEIN INSJ"/>
    <property type="match status" value="1"/>
</dbReference>
<dbReference type="GO" id="GO:0006313">
    <property type="term" value="P:DNA transposition"/>
    <property type="evidence" value="ECO:0007669"/>
    <property type="project" value="InterPro"/>
</dbReference>
<evidence type="ECO:0000313" key="3">
    <source>
        <dbReference type="Proteomes" id="UP000610456"/>
    </source>
</evidence>
<evidence type="ECO:0000256" key="1">
    <source>
        <dbReference type="SAM" id="MobiDB-lite"/>
    </source>
</evidence>
<gene>
    <name evidence="2" type="ORF">GCM10007103_15620</name>
</gene>
<dbReference type="InterPro" id="IPR036388">
    <property type="entry name" value="WH-like_DNA-bd_sf"/>
</dbReference>
<comment type="caution">
    <text evidence="2">The sequence shown here is derived from an EMBL/GenBank/DDBJ whole genome shotgun (WGS) entry which is preliminary data.</text>
</comment>
<evidence type="ECO:0000313" key="2">
    <source>
        <dbReference type="EMBL" id="GHA34956.1"/>
    </source>
</evidence>
<dbReference type="InterPro" id="IPR002514">
    <property type="entry name" value="Transposase_8"/>
</dbReference>
<feature type="region of interest" description="Disordered" evidence="1">
    <location>
        <begin position="113"/>
        <end position="140"/>
    </location>
</feature>
<organism evidence="2 3">
    <name type="scientific">Salinimicrobium marinum</name>
    <dbReference type="NCBI Taxonomy" id="680283"/>
    <lineage>
        <taxon>Bacteria</taxon>
        <taxon>Pseudomonadati</taxon>
        <taxon>Bacteroidota</taxon>
        <taxon>Flavobacteriia</taxon>
        <taxon>Flavobacteriales</taxon>
        <taxon>Flavobacteriaceae</taxon>
        <taxon>Salinimicrobium</taxon>
    </lineage>
</organism>
<feature type="compositionally biased region" description="Basic and acidic residues" evidence="1">
    <location>
        <begin position="127"/>
        <end position="140"/>
    </location>
</feature>
<accession>A0A918SCM8</accession>
<sequence length="170" mass="19357">MSRKIKYGKSIKIKAVKAVLEEHQGVNMVSNQLGVDRACLQRWVSFYQKYGAAGLTPRTSNTTYSKEFKLQVVRSIEEKGLSFKAASLKYNIPTPSTVRTWYLTYINEGGTGFEKDRRGRPRSMKTKSKESTGKPLSREEELLQENESLKAELALLKKLHALAQDKKKKQ</sequence>
<dbReference type="AlphaFoldDB" id="A0A918SCM8"/>
<dbReference type="Gene3D" id="1.10.10.10">
    <property type="entry name" value="Winged helix-like DNA-binding domain superfamily/Winged helix DNA-binding domain"/>
    <property type="match status" value="2"/>
</dbReference>
<reference evidence="2" key="1">
    <citation type="journal article" date="2014" name="Int. J. Syst. Evol. Microbiol.">
        <title>Complete genome sequence of Corynebacterium casei LMG S-19264T (=DSM 44701T), isolated from a smear-ripened cheese.</title>
        <authorList>
            <consortium name="US DOE Joint Genome Institute (JGI-PGF)"/>
            <person name="Walter F."/>
            <person name="Albersmeier A."/>
            <person name="Kalinowski J."/>
            <person name="Ruckert C."/>
        </authorList>
    </citation>
    <scope>NUCLEOTIDE SEQUENCE</scope>
    <source>
        <strain evidence="2">KCTC 12719</strain>
    </source>
</reference>